<evidence type="ECO:0000313" key="4">
    <source>
        <dbReference type="Proteomes" id="UP000799770"/>
    </source>
</evidence>
<dbReference type="GO" id="GO:0005634">
    <property type="term" value="C:nucleus"/>
    <property type="evidence" value="ECO:0007669"/>
    <property type="project" value="TreeGrafter"/>
</dbReference>
<dbReference type="PANTHER" id="PTHR13082">
    <property type="entry name" value="SAP18"/>
    <property type="match status" value="1"/>
</dbReference>
<dbReference type="OrthoDB" id="440566at2759"/>
<feature type="compositionally biased region" description="Gly residues" evidence="2">
    <location>
        <begin position="187"/>
        <end position="210"/>
    </location>
</feature>
<dbReference type="EMBL" id="ML977314">
    <property type="protein sequence ID" value="KAF2119999.1"/>
    <property type="molecule type" value="Genomic_DNA"/>
</dbReference>
<dbReference type="InterPro" id="IPR010516">
    <property type="entry name" value="SAP18"/>
</dbReference>
<dbReference type="AlphaFoldDB" id="A0A6A5ZKW6"/>
<proteinExistence type="inferred from homology"/>
<evidence type="ECO:0000313" key="3">
    <source>
        <dbReference type="EMBL" id="KAF2119999.1"/>
    </source>
</evidence>
<name>A0A6A5ZKW6_9PLEO</name>
<keyword evidence="4" id="KW-1185">Reference proteome</keyword>
<evidence type="ECO:0000256" key="2">
    <source>
        <dbReference type="SAM" id="MobiDB-lite"/>
    </source>
</evidence>
<protein>
    <submittedName>
        <fullName evidence="3">Sin3 associated polypeptide p18-domain-containing protein</fullName>
    </submittedName>
</protein>
<organism evidence="3 4">
    <name type="scientific">Lophiotrema nucula</name>
    <dbReference type="NCBI Taxonomy" id="690887"/>
    <lineage>
        <taxon>Eukaryota</taxon>
        <taxon>Fungi</taxon>
        <taxon>Dikarya</taxon>
        <taxon>Ascomycota</taxon>
        <taxon>Pezizomycotina</taxon>
        <taxon>Dothideomycetes</taxon>
        <taxon>Pleosporomycetidae</taxon>
        <taxon>Pleosporales</taxon>
        <taxon>Lophiotremataceae</taxon>
        <taxon>Lophiotrema</taxon>
    </lineage>
</organism>
<sequence>MAAPPVKIDRQTTTPFLLRLFYKQSSFHRLDEFAPDARLPQHLQIYTWQSCTLSELTHLLLLALPQLLQRPYAGTRVAFRMVFADLNGSRQGTARYISKELGSVVIGEGRQDEDEQMNGGESTAGGVKEALKRLDGEPDKTLQEGKFVIGDYICCAILPPLADGSVASAPPPPTGLMARGPPRGGRENGFGGRGGGGDYGHGGRGGGRGGRPPYEDRRPSSSLPAGEWRRGEAPPPSTGDRDRGEGGYWRGGAPGGGGRGRGRGRW</sequence>
<feature type="compositionally biased region" description="Gly residues" evidence="2">
    <location>
        <begin position="246"/>
        <end position="259"/>
    </location>
</feature>
<gene>
    <name evidence="3" type="ORF">BDV96DRAFT_595601</name>
</gene>
<dbReference type="Proteomes" id="UP000799770">
    <property type="component" value="Unassembled WGS sequence"/>
</dbReference>
<reference evidence="3" key="1">
    <citation type="journal article" date="2020" name="Stud. Mycol.">
        <title>101 Dothideomycetes genomes: a test case for predicting lifestyles and emergence of pathogens.</title>
        <authorList>
            <person name="Haridas S."/>
            <person name="Albert R."/>
            <person name="Binder M."/>
            <person name="Bloem J."/>
            <person name="Labutti K."/>
            <person name="Salamov A."/>
            <person name="Andreopoulos B."/>
            <person name="Baker S."/>
            <person name="Barry K."/>
            <person name="Bills G."/>
            <person name="Bluhm B."/>
            <person name="Cannon C."/>
            <person name="Castanera R."/>
            <person name="Culley D."/>
            <person name="Daum C."/>
            <person name="Ezra D."/>
            <person name="Gonzalez J."/>
            <person name="Henrissat B."/>
            <person name="Kuo A."/>
            <person name="Liang C."/>
            <person name="Lipzen A."/>
            <person name="Lutzoni F."/>
            <person name="Magnuson J."/>
            <person name="Mondo S."/>
            <person name="Nolan M."/>
            <person name="Ohm R."/>
            <person name="Pangilinan J."/>
            <person name="Park H.-J."/>
            <person name="Ramirez L."/>
            <person name="Alfaro M."/>
            <person name="Sun H."/>
            <person name="Tritt A."/>
            <person name="Yoshinaga Y."/>
            <person name="Zwiers L.-H."/>
            <person name="Turgeon B."/>
            <person name="Goodwin S."/>
            <person name="Spatafora J."/>
            <person name="Crous P."/>
            <person name="Grigoriev I."/>
        </authorList>
    </citation>
    <scope>NUCLEOTIDE SEQUENCE</scope>
    <source>
        <strain evidence="3">CBS 627.86</strain>
    </source>
</reference>
<comment type="similarity">
    <text evidence="1">Belongs to the SAP18 family.</text>
</comment>
<dbReference type="Pfam" id="PF06487">
    <property type="entry name" value="SAP18"/>
    <property type="match status" value="1"/>
</dbReference>
<dbReference type="Gene3D" id="3.10.20.550">
    <property type="entry name" value="ASAP complex, SAP18 subunit"/>
    <property type="match status" value="1"/>
</dbReference>
<dbReference type="PANTHER" id="PTHR13082:SF0">
    <property type="entry name" value="HISTONE DEACETYLASE COMPLEX SUBUNIT SAP18"/>
    <property type="match status" value="1"/>
</dbReference>
<evidence type="ECO:0000256" key="1">
    <source>
        <dbReference type="ARBA" id="ARBA00009143"/>
    </source>
</evidence>
<accession>A0A6A5ZKW6</accession>
<feature type="region of interest" description="Disordered" evidence="2">
    <location>
        <begin position="166"/>
        <end position="266"/>
    </location>
</feature>
<dbReference type="InterPro" id="IPR042534">
    <property type="entry name" value="SAP18_sf"/>
</dbReference>